<feature type="compositionally biased region" description="Low complexity" evidence="2">
    <location>
        <begin position="138"/>
        <end position="152"/>
    </location>
</feature>
<sequence>MDSYPSHFAYAASADANAYMSSLRYPGMGMTPMLGPMHMEPMYNAPITSEPAPTSNALPCSSRIGNKSSSSFIYRFDETHGASKIKCHQLCTSDGRLFVEHLPNHTILYIPNSSSIEQALCELRKPRSQTKQQKHNASLQQQQQQEQLLSQPQPEPQQPVVRKPKEKSAKPINAFIKYRSFKIAELKEQYPEVSQTEISRLAGECWKTEDEVIKNQFRDRYQEEKKVYDLKKAIGTGTKRTREPSVTLSENDAASVLGNATSAPSSDECGGSADASLSDVYPADFDPKRRRRSLTLPPTGAAACVRSSSSSPMLQPQAASKRRRCVTTELRRQLAAKSSAIMATPPPPPQASVAPTMIASRSLSMDDEHHQYAGAPAGGYYGDLSFAVPGCNDHIVLSTHNSPAMMAAMHPHASAPYLNDMSLPLNPTFGMHHHSDFASVSPPHLASDGSVLSISTSFTNTDPTSEHHSAPFDIYSSPVHSDLANSVVNAHLVAANLSSFMAADSGYPHHSTHHGLADNIDSLSASEYFH</sequence>
<dbReference type="SUPFAM" id="SSF47095">
    <property type="entry name" value="HMG-box"/>
    <property type="match status" value="1"/>
</dbReference>
<dbReference type="Pfam" id="PF00505">
    <property type="entry name" value="HMG_box"/>
    <property type="match status" value="1"/>
</dbReference>
<evidence type="ECO:0000313" key="4">
    <source>
        <dbReference type="EMBL" id="KAJ2691168.1"/>
    </source>
</evidence>
<protein>
    <recommendedName>
        <fullName evidence="3">HMG box domain-containing protein</fullName>
    </recommendedName>
</protein>
<dbReference type="InterPro" id="IPR009071">
    <property type="entry name" value="HMG_box_dom"/>
</dbReference>
<feature type="domain" description="HMG box" evidence="3">
    <location>
        <begin position="168"/>
        <end position="229"/>
    </location>
</feature>
<evidence type="ECO:0000313" key="5">
    <source>
        <dbReference type="Proteomes" id="UP001151516"/>
    </source>
</evidence>
<organism evidence="4 5">
    <name type="scientific">Coemansia spiralis</name>
    <dbReference type="NCBI Taxonomy" id="417178"/>
    <lineage>
        <taxon>Eukaryota</taxon>
        <taxon>Fungi</taxon>
        <taxon>Fungi incertae sedis</taxon>
        <taxon>Zoopagomycota</taxon>
        <taxon>Kickxellomycotina</taxon>
        <taxon>Kickxellomycetes</taxon>
        <taxon>Kickxellales</taxon>
        <taxon>Kickxellaceae</taxon>
        <taxon>Coemansia</taxon>
    </lineage>
</organism>
<dbReference type="Gene3D" id="1.10.30.10">
    <property type="entry name" value="High mobility group box domain"/>
    <property type="match status" value="1"/>
</dbReference>
<evidence type="ECO:0000256" key="2">
    <source>
        <dbReference type="SAM" id="MobiDB-lite"/>
    </source>
</evidence>
<keyword evidence="1" id="KW-0539">Nucleus</keyword>
<gene>
    <name evidence="4" type="ORF">IWW39_000228</name>
</gene>
<dbReference type="GO" id="GO:0005634">
    <property type="term" value="C:nucleus"/>
    <property type="evidence" value="ECO:0007669"/>
    <property type="project" value="UniProtKB-UniRule"/>
</dbReference>
<comment type="caution">
    <text evidence="4">The sequence shown here is derived from an EMBL/GenBank/DDBJ whole genome shotgun (WGS) entry which is preliminary data.</text>
</comment>
<keyword evidence="1" id="KW-0238">DNA-binding</keyword>
<dbReference type="GO" id="GO:0003677">
    <property type="term" value="F:DNA binding"/>
    <property type="evidence" value="ECO:0007669"/>
    <property type="project" value="UniProtKB-UniRule"/>
</dbReference>
<name>A0A9W8L7Q7_9FUNG</name>
<reference evidence="4" key="1">
    <citation type="submission" date="2022-07" db="EMBL/GenBank/DDBJ databases">
        <title>Phylogenomic reconstructions and comparative analyses of Kickxellomycotina fungi.</title>
        <authorList>
            <person name="Reynolds N.K."/>
            <person name="Stajich J.E."/>
            <person name="Barry K."/>
            <person name="Grigoriev I.V."/>
            <person name="Crous P."/>
            <person name="Smith M.E."/>
        </authorList>
    </citation>
    <scope>NUCLEOTIDE SEQUENCE</scope>
    <source>
        <strain evidence="4">CBS 109367</strain>
    </source>
</reference>
<dbReference type="Proteomes" id="UP001151516">
    <property type="component" value="Unassembled WGS sequence"/>
</dbReference>
<dbReference type="AlphaFoldDB" id="A0A9W8L7Q7"/>
<dbReference type="SMART" id="SM00398">
    <property type="entry name" value="HMG"/>
    <property type="match status" value="1"/>
</dbReference>
<feature type="region of interest" description="Disordered" evidence="2">
    <location>
        <begin position="126"/>
        <end position="168"/>
    </location>
</feature>
<accession>A0A9W8L7Q7</accession>
<feature type="compositionally biased region" description="Polar residues" evidence="2">
    <location>
        <begin position="306"/>
        <end position="318"/>
    </location>
</feature>
<feature type="DNA-binding region" description="HMG box" evidence="1">
    <location>
        <begin position="168"/>
        <end position="229"/>
    </location>
</feature>
<keyword evidence="5" id="KW-1185">Reference proteome</keyword>
<proteinExistence type="predicted"/>
<evidence type="ECO:0000259" key="3">
    <source>
        <dbReference type="PROSITE" id="PS50118"/>
    </source>
</evidence>
<feature type="region of interest" description="Disordered" evidence="2">
    <location>
        <begin position="257"/>
        <end position="325"/>
    </location>
</feature>
<dbReference type="PROSITE" id="PS50118">
    <property type="entry name" value="HMG_BOX_2"/>
    <property type="match status" value="1"/>
</dbReference>
<dbReference type="OrthoDB" id="6247875at2759"/>
<evidence type="ECO:0000256" key="1">
    <source>
        <dbReference type="PROSITE-ProRule" id="PRU00267"/>
    </source>
</evidence>
<dbReference type="InterPro" id="IPR036910">
    <property type="entry name" value="HMG_box_dom_sf"/>
</dbReference>
<dbReference type="EMBL" id="JANBTX010000003">
    <property type="protein sequence ID" value="KAJ2691168.1"/>
    <property type="molecule type" value="Genomic_DNA"/>
</dbReference>